<dbReference type="InterPro" id="IPR001818">
    <property type="entry name" value="Pept_M10_metallopeptidase"/>
</dbReference>
<keyword evidence="2" id="KW-0479">Metal-binding</keyword>
<dbReference type="OrthoDB" id="7594344at2"/>
<proteinExistence type="predicted"/>
<dbReference type="EMBL" id="BJND01000002">
    <property type="protein sequence ID" value="GEC02393.1"/>
    <property type="molecule type" value="Genomic_DNA"/>
</dbReference>
<protein>
    <recommendedName>
        <fullName evidence="6">Peptidase M10 metallopeptidase domain-containing protein</fullName>
    </recommendedName>
</protein>
<keyword evidence="1" id="KW-0645">Protease</keyword>
<evidence type="ECO:0000313" key="7">
    <source>
        <dbReference type="EMBL" id="GEC02393.1"/>
    </source>
</evidence>
<evidence type="ECO:0000259" key="6">
    <source>
        <dbReference type="Pfam" id="PF00413"/>
    </source>
</evidence>
<dbReference type="Gene3D" id="3.40.390.10">
    <property type="entry name" value="Collagenase (Catalytic Domain)"/>
    <property type="match status" value="1"/>
</dbReference>
<dbReference type="GO" id="GO:0031012">
    <property type="term" value="C:extracellular matrix"/>
    <property type="evidence" value="ECO:0007669"/>
    <property type="project" value="InterPro"/>
</dbReference>
<reference evidence="7 8" key="1">
    <citation type="submission" date="2019-06" db="EMBL/GenBank/DDBJ databases">
        <title>Whole genome shotgun sequence of Streptomyces spinoverrucosus NBRC 14228.</title>
        <authorList>
            <person name="Hosoyama A."/>
            <person name="Uohara A."/>
            <person name="Ohji S."/>
            <person name="Ichikawa N."/>
        </authorList>
    </citation>
    <scope>NUCLEOTIDE SEQUENCE [LARGE SCALE GENOMIC DNA]</scope>
    <source>
        <strain evidence="7 8">NBRC 14228</strain>
    </source>
</reference>
<evidence type="ECO:0000256" key="3">
    <source>
        <dbReference type="ARBA" id="ARBA00022801"/>
    </source>
</evidence>
<dbReference type="Pfam" id="PF00413">
    <property type="entry name" value="Peptidase_M10"/>
    <property type="match status" value="1"/>
</dbReference>
<dbReference type="SUPFAM" id="SSF55486">
    <property type="entry name" value="Metalloproteases ('zincins'), catalytic domain"/>
    <property type="match status" value="1"/>
</dbReference>
<dbReference type="Proteomes" id="UP000317881">
    <property type="component" value="Unassembled WGS sequence"/>
</dbReference>
<evidence type="ECO:0000313" key="8">
    <source>
        <dbReference type="Proteomes" id="UP000317881"/>
    </source>
</evidence>
<dbReference type="GO" id="GO:0008270">
    <property type="term" value="F:zinc ion binding"/>
    <property type="evidence" value="ECO:0007669"/>
    <property type="project" value="InterPro"/>
</dbReference>
<feature type="domain" description="Peptidase M10 metallopeptidase" evidence="6">
    <location>
        <begin position="217"/>
        <end position="259"/>
    </location>
</feature>
<dbReference type="InterPro" id="IPR024079">
    <property type="entry name" value="MetalloPept_cat_dom_sf"/>
</dbReference>
<accession>A0A4Y3V7T8</accession>
<dbReference type="GO" id="GO:0004222">
    <property type="term" value="F:metalloendopeptidase activity"/>
    <property type="evidence" value="ECO:0007669"/>
    <property type="project" value="InterPro"/>
</dbReference>
<feature type="signal peptide" evidence="5">
    <location>
        <begin position="1"/>
        <end position="30"/>
    </location>
</feature>
<dbReference type="GO" id="GO:0006508">
    <property type="term" value="P:proteolysis"/>
    <property type="evidence" value="ECO:0007669"/>
    <property type="project" value="UniProtKB-KW"/>
</dbReference>
<feature type="chain" id="PRO_5021184531" description="Peptidase M10 metallopeptidase domain-containing protein" evidence="5">
    <location>
        <begin position="31"/>
        <end position="266"/>
    </location>
</feature>
<comment type="caution">
    <text evidence="7">The sequence shown here is derived from an EMBL/GenBank/DDBJ whole genome shotgun (WGS) entry which is preliminary data.</text>
</comment>
<sequence length="266" mass="28319">MKRLLKGRTNGWVLTVLTVLAVSLGIPAQAATPSPKAAPAAGQADATGNVYAVEEHADGTTSVAVYRPAPGITAAALVKKLKARGLQGVQAPASGDVTTLALPCSYGSARTLECSPVRWAHNGYADPQVYFLDHTSSAWPMTAVVPKWHESVGIDSYYRWYTAGCPGGGRHCVHAYSSNYGNTGWTGVTYYRYNGDRYFIDGSVSMQLNDYYGGTAAQRRNTACHEAGHVLGLGHGTSTSSCMYSSRTSTTVPNADDFALLPRIYP</sequence>
<organism evidence="7 8">
    <name type="scientific">Streptomyces spinoverrucosus</name>
    <dbReference type="NCBI Taxonomy" id="284043"/>
    <lineage>
        <taxon>Bacteria</taxon>
        <taxon>Bacillati</taxon>
        <taxon>Actinomycetota</taxon>
        <taxon>Actinomycetes</taxon>
        <taxon>Kitasatosporales</taxon>
        <taxon>Streptomycetaceae</taxon>
        <taxon>Streptomyces</taxon>
    </lineage>
</organism>
<gene>
    <name evidence="7" type="ORF">SSP24_00480</name>
</gene>
<dbReference type="AlphaFoldDB" id="A0A4Y3V7T8"/>
<keyword evidence="4" id="KW-0862">Zinc</keyword>
<evidence type="ECO:0000256" key="1">
    <source>
        <dbReference type="ARBA" id="ARBA00022670"/>
    </source>
</evidence>
<evidence type="ECO:0000256" key="4">
    <source>
        <dbReference type="ARBA" id="ARBA00022833"/>
    </source>
</evidence>
<evidence type="ECO:0000256" key="5">
    <source>
        <dbReference type="SAM" id="SignalP"/>
    </source>
</evidence>
<keyword evidence="3" id="KW-0378">Hydrolase</keyword>
<keyword evidence="8" id="KW-1185">Reference proteome</keyword>
<name>A0A4Y3V7T8_9ACTN</name>
<keyword evidence="5" id="KW-0732">Signal</keyword>
<dbReference type="RefSeq" id="WP_141306476.1">
    <property type="nucleotide sequence ID" value="NZ_BJND01000002.1"/>
</dbReference>
<evidence type="ECO:0000256" key="2">
    <source>
        <dbReference type="ARBA" id="ARBA00022723"/>
    </source>
</evidence>